<dbReference type="STRING" id="504486.SAMN05660703_1974"/>
<sequence length="225" mass="26230">MYELKLFTMFKMLFFLLISISAYAQDVLDQDLIRGTVFKSFDLGGGALVGTPYINEEFLPAKINDGKVLYFMRYDAYTNQMEAQQEDGIYLAPMSYNVTINFTTTDKTYQVFDYFVDGEFTTEFFVVLTKGRHKLLVLEDVKFFEGVKTRSTLKEDTPPTLKRVTDKFFVSQADHNAVELPRKKNDFLSLFKEDAEKIEAYMKKEKLGNKSKEDLIKIFEFYNSF</sequence>
<feature type="signal peptide" evidence="1">
    <location>
        <begin position="1"/>
        <end position="24"/>
    </location>
</feature>
<keyword evidence="1" id="KW-0732">Signal</keyword>
<dbReference type="EMBL" id="FWXO01000003">
    <property type="protein sequence ID" value="SMC60638.1"/>
    <property type="molecule type" value="Genomic_DNA"/>
</dbReference>
<accession>A0A1W2AK49</accession>
<evidence type="ECO:0000313" key="3">
    <source>
        <dbReference type="Proteomes" id="UP000192360"/>
    </source>
</evidence>
<evidence type="ECO:0008006" key="4">
    <source>
        <dbReference type="Google" id="ProtNLM"/>
    </source>
</evidence>
<name>A0A1W2AK49_9FLAO</name>
<proteinExistence type="predicted"/>
<gene>
    <name evidence="2" type="ORF">SAMN05660703_1974</name>
</gene>
<feature type="chain" id="PRO_5012167423" description="DUF4468 domain-containing protein" evidence="1">
    <location>
        <begin position="25"/>
        <end position="225"/>
    </location>
</feature>
<organism evidence="2 3">
    <name type="scientific">Cellulophaga tyrosinoxydans</name>
    <dbReference type="NCBI Taxonomy" id="504486"/>
    <lineage>
        <taxon>Bacteria</taxon>
        <taxon>Pseudomonadati</taxon>
        <taxon>Bacteroidota</taxon>
        <taxon>Flavobacteriia</taxon>
        <taxon>Flavobacteriales</taxon>
        <taxon>Flavobacteriaceae</taxon>
        <taxon>Cellulophaga</taxon>
    </lineage>
</organism>
<evidence type="ECO:0000313" key="2">
    <source>
        <dbReference type="EMBL" id="SMC60638.1"/>
    </source>
</evidence>
<keyword evidence="3" id="KW-1185">Reference proteome</keyword>
<reference evidence="2 3" key="1">
    <citation type="submission" date="2017-04" db="EMBL/GenBank/DDBJ databases">
        <authorList>
            <person name="Afonso C.L."/>
            <person name="Miller P.J."/>
            <person name="Scott M.A."/>
            <person name="Spackman E."/>
            <person name="Goraichik I."/>
            <person name="Dimitrov K.M."/>
            <person name="Suarez D.L."/>
            <person name="Swayne D.E."/>
        </authorList>
    </citation>
    <scope>NUCLEOTIDE SEQUENCE [LARGE SCALE GENOMIC DNA]</scope>
    <source>
        <strain evidence="2 3">DSM 21164</strain>
    </source>
</reference>
<protein>
    <recommendedName>
        <fullName evidence="4">DUF4468 domain-containing protein</fullName>
    </recommendedName>
</protein>
<dbReference type="AlphaFoldDB" id="A0A1W2AK49"/>
<evidence type="ECO:0000256" key="1">
    <source>
        <dbReference type="SAM" id="SignalP"/>
    </source>
</evidence>
<dbReference type="Proteomes" id="UP000192360">
    <property type="component" value="Unassembled WGS sequence"/>
</dbReference>